<dbReference type="InterPro" id="IPR036767">
    <property type="entry name" value="ApaG_sf"/>
</dbReference>
<keyword evidence="5" id="KW-1185">Reference proteome</keyword>
<dbReference type="InterPro" id="IPR050718">
    <property type="entry name" value="ApaG-like"/>
</dbReference>
<name>A0ABU9YWM3_9RHOO</name>
<feature type="domain" description="ApaG" evidence="3">
    <location>
        <begin position="10"/>
        <end position="134"/>
    </location>
</feature>
<dbReference type="EMBL" id="JBDIVE010000002">
    <property type="protein sequence ID" value="MEN3068122.1"/>
    <property type="molecule type" value="Genomic_DNA"/>
</dbReference>
<evidence type="ECO:0000313" key="4">
    <source>
        <dbReference type="EMBL" id="MEN3068122.1"/>
    </source>
</evidence>
<dbReference type="Gene3D" id="2.60.40.1470">
    <property type="entry name" value="ApaG domain"/>
    <property type="match status" value="1"/>
</dbReference>
<gene>
    <name evidence="2 4" type="primary">apaG</name>
    <name evidence="4" type="ORF">ABDB84_06495</name>
</gene>
<dbReference type="PANTHER" id="PTHR47191:SF2">
    <property type="entry name" value="OS05G0170800 PROTEIN"/>
    <property type="match status" value="1"/>
</dbReference>
<protein>
    <recommendedName>
        <fullName evidence="1 2">Protein ApaG</fullName>
    </recommendedName>
</protein>
<evidence type="ECO:0000256" key="2">
    <source>
        <dbReference type="HAMAP-Rule" id="MF_00791"/>
    </source>
</evidence>
<dbReference type="InterPro" id="IPR023065">
    <property type="entry name" value="Uncharacterised_ApaG"/>
</dbReference>
<dbReference type="Proteomes" id="UP001410394">
    <property type="component" value="Unassembled WGS sequence"/>
</dbReference>
<comment type="caution">
    <text evidence="4">The sequence shown here is derived from an EMBL/GenBank/DDBJ whole genome shotgun (WGS) entry which is preliminary data.</text>
</comment>
<sequence length="134" mass="14870">MTQHKTRPDDGPAYRIEIEASSEFIAEQSDPDEERYVFSYRIRIHNAGPTPARLISRHWIITDANGAVQEVRGDGVIGEQPLIAPGETYEYSSGCSLNTAVGTMRGAYQMLGADDFEFDAEIPEFLLAGPRVLH</sequence>
<evidence type="ECO:0000313" key="5">
    <source>
        <dbReference type="Proteomes" id="UP001410394"/>
    </source>
</evidence>
<dbReference type="InterPro" id="IPR007474">
    <property type="entry name" value="ApaG_domain"/>
</dbReference>
<proteinExistence type="inferred from homology"/>
<evidence type="ECO:0000259" key="3">
    <source>
        <dbReference type="PROSITE" id="PS51087"/>
    </source>
</evidence>
<dbReference type="SUPFAM" id="SSF110069">
    <property type="entry name" value="ApaG-like"/>
    <property type="match status" value="1"/>
</dbReference>
<dbReference type="RefSeq" id="WP_345918991.1">
    <property type="nucleotide sequence ID" value="NZ_JBDIVE010000002.1"/>
</dbReference>
<dbReference type="HAMAP" id="MF_00791">
    <property type="entry name" value="ApaG"/>
    <property type="match status" value="1"/>
</dbReference>
<dbReference type="Pfam" id="PF04379">
    <property type="entry name" value="DUF525"/>
    <property type="match status" value="1"/>
</dbReference>
<dbReference type="NCBIfam" id="NF003967">
    <property type="entry name" value="PRK05461.1"/>
    <property type="match status" value="1"/>
</dbReference>
<organism evidence="4 5">
    <name type="scientific">Uliginosibacterium sediminicola</name>
    <dbReference type="NCBI Taxonomy" id="2024550"/>
    <lineage>
        <taxon>Bacteria</taxon>
        <taxon>Pseudomonadati</taxon>
        <taxon>Pseudomonadota</taxon>
        <taxon>Betaproteobacteria</taxon>
        <taxon>Rhodocyclales</taxon>
        <taxon>Zoogloeaceae</taxon>
        <taxon>Uliginosibacterium</taxon>
    </lineage>
</organism>
<evidence type="ECO:0000256" key="1">
    <source>
        <dbReference type="ARBA" id="ARBA00017693"/>
    </source>
</evidence>
<accession>A0ABU9YWM3</accession>
<reference evidence="4 5" key="1">
    <citation type="journal article" date="2018" name="Int. J. Syst. Evol. Microbiol.">
        <title>Uliginosibacterium sediminicola sp. nov., isolated from freshwater sediment.</title>
        <authorList>
            <person name="Hwang W.M."/>
            <person name="Kim S.M."/>
            <person name="Kang K."/>
            <person name="Ahn T.Y."/>
        </authorList>
    </citation>
    <scope>NUCLEOTIDE SEQUENCE [LARGE SCALE GENOMIC DNA]</scope>
    <source>
        <strain evidence="4 5">M1-21</strain>
    </source>
</reference>
<dbReference type="PANTHER" id="PTHR47191">
    <property type="entry name" value="OS05G0170800 PROTEIN"/>
    <property type="match status" value="1"/>
</dbReference>
<dbReference type="PROSITE" id="PS51087">
    <property type="entry name" value="APAG"/>
    <property type="match status" value="1"/>
</dbReference>